<comment type="subcellular location">
    <subcellularLocation>
        <location evidence="1">Membrane</location>
    </subcellularLocation>
</comment>
<proteinExistence type="predicted"/>
<feature type="transmembrane region" description="Helical" evidence="6">
    <location>
        <begin position="170"/>
        <end position="193"/>
    </location>
</feature>
<evidence type="ECO:0008006" key="8">
    <source>
        <dbReference type="Google" id="ProtNLM"/>
    </source>
</evidence>
<dbReference type="Gene3D" id="3.40.50.1000">
    <property type="entry name" value="HAD superfamily/HAD-like"/>
    <property type="match status" value="1"/>
</dbReference>
<accession>A0A6N2N7R6</accession>
<evidence type="ECO:0000256" key="1">
    <source>
        <dbReference type="ARBA" id="ARBA00004370"/>
    </source>
</evidence>
<evidence type="ECO:0000256" key="6">
    <source>
        <dbReference type="SAM" id="Phobius"/>
    </source>
</evidence>
<dbReference type="GO" id="GO:0005886">
    <property type="term" value="C:plasma membrane"/>
    <property type="evidence" value="ECO:0007669"/>
    <property type="project" value="TreeGrafter"/>
</dbReference>
<dbReference type="InterPro" id="IPR023298">
    <property type="entry name" value="ATPase_P-typ_TM_dom_sf"/>
</dbReference>
<dbReference type="InterPro" id="IPR036412">
    <property type="entry name" value="HAD-like_sf"/>
</dbReference>
<sequence length="346" mass="37851">MDGGINGGPEDIARRQQAFGSNTLFLLVAVSKKHGLKEGWYDGGSIFVAVFLVIAVSAISNYRQNRQFDKLSKISDNMKIDVVRSRRRQNSFDIRTCCGGMSSVADGYGQMLVTSVGMCTTWGEMMSHISRDTNEQTPLQASPQRGNLGIRKMIAAKTEFNGSKTKADDIVNAVVGIVAAAVTIIVVVIPVGLPLAVTLTLPLFNEKNGERSSLLRSPAIVLLAYSGIMRTQQWSGESMLLLDVLVSILFMMRERNTFEQIIHDKAANSLRCIAFAHQQISEDQYEDGKEDKTLREDCLTLLGLVGIKDPCRPGVKKAVDDCQRAGVNIKMITGDNVFTARAIAIC</sequence>
<dbReference type="GO" id="GO:0005388">
    <property type="term" value="F:P-type calcium transporter activity"/>
    <property type="evidence" value="ECO:0007669"/>
    <property type="project" value="TreeGrafter"/>
</dbReference>
<evidence type="ECO:0000256" key="3">
    <source>
        <dbReference type="ARBA" id="ARBA00022842"/>
    </source>
</evidence>
<name>A0A6N2N7R6_SALVM</name>
<dbReference type="GO" id="GO:0000166">
    <property type="term" value="F:nucleotide binding"/>
    <property type="evidence" value="ECO:0007669"/>
    <property type="project" value="InterPro"/>
</dbReference>
<evidence type="ECO:0000313" key="7">
    <source>
        <dbReference type="EMBL" id="VFU63003.1"/>
    </source>
</evidence>
<protein>
    <recommendedName>
        <fullName evidence="8">Cation-transporting P-type ATPase C-terminal domain-containing protein</fullName>
    </recommendedName>
</protein>
<dbReference type="AlphaFoldDB" id="A0A6N2N7R6"/>
<dbReference type="Pfam" id="PF13246">
    <property type="entry name" value="Cation_ATPase"/>
    <property type="match status" value="1"/>
</dbReference>
<evidence type="ECO:0000256" key="4">
    <source>
        <dbReference type="ARBA" id="ARBA00022989"/>
    </source>
</evidence>
<dbReference type="Gene3D" id="1.20.1110.10">
    <property type="entry name" value="Calcium-transporting ATPase, transmembrane domain"/>
    <property type="match status" value="1"/>
</dbReference>
<reference evidence="7" key="1">
    <citation type="submission" date="2019-03" db="EMBL/GenBank/DDBJ databases">
        <authorList>
            <person name="Mank J."/>
            <person name="Almeida P."/>
        </authorList>
    </citation>
    <scope>NUCLEOTIDE SEQUENCE</scope>
    <source>
        <strain evidence="7">78183</strain>
    </source>
</reference>
<dbReference type="PANTHER" id="PTHR24093">
    <property type="entry name" value="CATION TRANSPORTING ATPASE"/>
    <property type="match status" value="1"/>
</dbReference>
<organism evidence="7">
    <name type="scientific">Salix viminalis</name>
    <name type="common">Common osier</name>
    <name type="synonym">Basket willow</name>
    <dbReference type="NCBI Taxonomy" id="40686"/>
    <lineage>
        <taxon>Eukaryota</taxon>
        <taxon>Viridiplantae</taxon>
        <taxon>Streptophyta</taxon>
        <taxon>Embryophyta</taxon>
        <taxon>Tracheophyta</taxon>
        <taxon>Spermatophyta</taxon>
        <taxon>Magnoliopsida</taxon>
        <taxon>eudicotyledons</taxon>
        <taxon>Gunneridae</taxon>
        <taxon>Pentapetalae</taxon>
        <taxon>rosids</taxon>
        <taxon>fabids</taxon>
        <taxon>Malpighiales</taxon>
        <taxon>Salicaceae</taxon>
        <taxon>Saliceae</taxon>
        <taxon>Salix</taxon>
    </lineage>
</organism>
<feature type="transmembrane region" description="Helical" evidence="6">
    <location>
        <begin position="43"/>
        <end position="62"/>
    </location>
</feature>
<dbReference type="SUPFAM" id="SSF81665">
    <property type="entry name" value="Calcium ATPase, transmembrane domain M"/>
    <property type="match status" value="1"/>
</dbReference>
<evidence type="ECO:0000256" key="5">
    <source>
        <dbReference type="ARBA" id="ARBA00023136"/>
    </source>
</evidence>
<dbReference type="InterPro" id="IPR023299">
    <property type="entry name" value="ATPase_P-typ_cyto_dom_N"/>
</dbReference>
<dbReference type="SUPFAM" id="SSF56784">
    <property type="entry name" value="HAD-like"/>
    <property type="match status" value="1"/>
</dbReference>
<keyword evidence="2 6" id="KW-0812">Transmembrane</keyword>
<keyword evidence="4 6" id="KW-1133">Transmembrane helix</keyword>
<dbReference type="SUPFAM" id="SSF81660">
    <property type="entry name" value="Metal cation-transporting ATPase, ATP-binding domain N"/>
    <property type="match status" value="1"/>
</dbReference>
<gene>
    <name evidence="7" type="ORF">SVIM_LOCUS478102</name>
</gene>
<evidence type="ECO:0000256" key="2">
    <source>
        <dbReference type="ARBA" id="ARBA00022692"/>
    </source>
</evidence>
<dbReference type="PANTHER" id="PTHR24093:SF434">
    <property type="entry name" value="CALCIUM-TRANSPORTING ATPASE 13, PLASMA MEMBRANE-TYPE-RELATED"/>
    <property type="match status" value="1"/>
</dbReference>
<dbReference type="EMBL" id="CAADRP010002177">
    <property type="protein sequence ID" value="VFU63003.1"/>
    <property type="molecule type" value="Genomic_DNA"/>
</dbReference>
<keyword evidence="3" id="KW-0460">Magnesium</keyword>
<dbReference type="Gene3D" id="3.40.1110.10">
    <property type="entry name" value="Calcium-transporting ATPase, cytoplasmic domain N"/>
    <property type="match status" value="1"/>
</dbReference>
<dbReference type="InterPro" id="IPR023214">
    <property type="entry name" value="HAD_sf"/>
</dbReference>
<keyword evidence="5 6" id="KW-0472">Membrane</keyword>